<name>A0ABD0ZRQ9_CARAN</name>
<evidence type="ECO:0000259" key="2">
    <source>
        <dbReference type="Pfam" id="PF03732"/>
    </source>
</evidence>
<feature type="domain" description="Retrotransposon gag" evidence="2">
    <location>
        <begin position="80"/>
        <end position="173"/>
    </location>
</feature>
<dbReference type="CDD" id="cd00303">
    <property type="entry name" value="retropepsin_like"/>
    <property type="match status" value="1"/>
</dbReference>
<dbReference type="InterPro" id="IPR005162">
    <property type="entry name" value="Retrotrans_gag_dom"/>
</dbReference>
<keyword evidence="4" id="KW-1185">Reference proteome</keyword>
<protein>
    <recommendedName>
        <fullName evidence="2">Retrotransposon gag domain-containing protein</fullName>
    </recommendedName>
</protein>
<reference evidence="3 4" key="1">
    <citation type="submission" date="2024-04" db="EMBL/GenBank/DDBJ databases">
        <title>Genome assembly C_amara_ONT_v2.</title>
        <authorList>
            <person name="Yant L."/>
            <person name="Moore C."/>
            <person name="Slenker M."/>
        </authorList>
    </citation>
    <scope>NUCLEOTIDE SEQUENCE [LARGE SCALE GENOMIC DNA]</scope>
    <source>
        <tissue evidence="3">Leaf</tissue>
    </source>
</reference>
<dbReference type="EMBL" id="JBANAX010000695">
    <property type="protein sequence ID" value="KAL1197123.1"/>
    <property type="molecule type" value="Genomic_DNA"/>
</dbReference>
<dbReference type="PANTHER" id="PTHR15503:SF45">
    <property type="entry name" value="RNA-DIRECTED DNA POLYMERASE HOMOLOG"/>
    <property type="match status" value="1"/>
</dbReference>
<dbReference type="InterPro" id="IPR032567">
    <property type="entry name" value="RTL1-rel"/>
</dbReference>
<organism evidence="3 4">
    <name type="scientific">Cardamine amara subsp. amara</name>
    <dbReference type="NCBI Taxonomy" id="228776"/>
    <lineage>
        <taxon>Eukaryota</taxon>
        <taxon>Viridiplantae</taxon>
        <taxon>Streptophyta</taxon>
        <taxon>Embryophyta</taxon>
        <taxon>Tracheophyta</taxon>
        <taxon>Spermatophyta</taxon>
        <taxon>Magnoliopsida</taxon>
        <taxon>eudicotyledons</taxon>
        <taxon>Gunneridae</taxon>
        <taxon>Pentapetalae</taxon>
        <taxon>rosids</taxon>
        <taxon>malvids</taxon>
        <taxon>Brassicales</taxon>
        <taxon>Brassicaceae</taxon>
        <taxon>Cardamineae</taxon>
        <taxon>Cardamine</taxon>
    </lineage>
</organism>
<proteinExistence type="predicted"/>
<comment type="caution">
    <text evidence="3">The sequence shown here is derived from an EMBL/GenBank/DDBJ whole genome shotgun (WGS) entry which is preliminary data.</text>
</comment>
<dbReference type="PANTHER" id="PTHR15503">
    <property type="entry name" value="LDOC1 RELATED"/>
    <property type="match status" value="1"/>
</dbReference>
<evidence type="ECO:0000313" key="3">
    <source>
        <dbReference type="EMBL" id="KAL1197123.1"/>
    </source>
</evidence>
<evidence type="ECO:0000256" key="1">
    <source>
        <dbReference type="SAM" id="MobiDB-lite"/>
    </source>
</evidence>
<dbReference type="Proteomes" id="UP001558713">
    <property type="component" value="Unassembled WGS sequence"/>
</dbReference>
<dbReference type="Gene3D" id="2.40.70.10">
    <property type="entry name" value="Acid Proteases"/>
    <property type="match status" value="1"/>
</dbReference>
<dbReference type="InterPro" id="IPR021109">
    <property type="entry name" value="Peptidase_aspartic_dom_sf"/>
</dbReference>
<dbReference type="AlphaFoldDB" id="A0ABD0ZRQ9"/>
<dbReference type="SUPFAM" id="SSF50630">
    <property type="entry name" value="Acid proteases"/>
    <property type="match status" value="1"/>
</dbReference>
<feature type="region of interest" description="Disordered" evidence="1">
    <location>
        <begin position="203"/>
        <end position="245"/>
    </location>
</feature>
<feature type="compositionally biased region" description="Polar residues" evidence="1">
    <location>
        <begin position="227"/>
        <end position="238"/>
    </location>
</feature>
<evidence type="ECO:0000313" key="4">
    <source>
        <dbReference type="Proteomes" id="UP001558713"/>
    </source>
</evidence>
<sequence>MGAVQALQVSIKVMQEDLKLCKKAVANGGTSNAGVGRVDYPRPSRFDGARDAKEFENFLWKIEQYLDNLWLGDELAKIKAATSYLTDTAMLWWRRRHVDIERGTCRMDTWEAFKKELKRQFYPENVVYKARRKLRELWQKGMIRDYVKEFTTLVLQIPNLSDQDLVFHFIDGLLGWAKQELQRRGVNSVDETIAVAKSLSDYSSQTPHDAFRKKVASRGGGERKETQQPTYNRNQGKSPVQEEYEAKKRSFIPRSGCYVCKGPHPAMDYLKLGSLSALIEQEEADAREEMGKLGSLQLLNALKTTPASKGASKGLMYVDVSINGQATQAMVDTGATHKFVSEGEARRLVLTWTKGDGWLKSVNAKARPLHGVAQGIELSVGVWKGTVNFSVIPMDDFKVVLGLEFQKQVSAIPMPALSTVCVLEKGSPCMIPIVEVLSEEIGKVKQLSAM</sequence>
<dbReference type="Pfam" id="PF13975">
    <property type="entry name" value="gag-asp_proteas"/>
    <property type="match status" value="1"/>
</dbReference>
<accession>A0ABD0ZRQ9</accession>
<dbReference type="Pfam" id="PF03732">
    <property type="entry name" value="Retrotrans_gag"/>
    <property type="match status" value="1"/>
</dbReference>
<gene>
    <name evidence="3" type="ORF">V5N11_002002</name>
</gene>